<accession>A0A0F9G0Z0</accession>
<protein>
    <submittedName>
        <fullName evidence="1">Uncharacterized protein</fullName>
    </submittedName>
</protein>
<dbReference type="AlphaFoldDB" id="A0A0F9G0Z0"/>
<comment type="caution">
    <text evidence="1">The sequence shown here is derived from an EMBL/GenBank/DDBJ whole genome shotgun (WGS) entry which is preliminary data.</text>
</comment>
<proteinExistence type="predicted"/>
<dbReference type="EMBL" id="LAZR01019507">
    <property type="protein sequence ID" value="KKL92288.1"/>
    <property type="molecule type" value="Genomic_DNA"/>
</dbReference>
<organism evidence="1">
    <name type="scientific">marine sediment metagenome</name>
    <dbReference type="NCBI Taxonomy" id="412755"/>
    <lineage>
        <taxon>unclassified sequences</taxon>
        <taxon>metagenomes</taxon>
        <taxon>ecological metagenomes</taxon>
    </lineage>
</organism>
<evidence type="ECO:0000313" key="1">
    <source>
        <dbReference type="EMBL" id="KKL92288.1"/>
    </source>
</evidence>
<reference evidence="1" key="1">
    <citation type="journal article" date="2015" name="Nature">
        <title>Complex archaea that bridge the gap between prokaryotes and eukaryotes.</title>
        <authorList>
            <person name="Spang A."/>
            <person name="Saw J.H."/>
            <person name="Jorgensen S.L."/>
            <person name="Zaremba-Niedzwiedzka K."/>
            <person name="Martijn J."/>
            <person name="Lind A.E."/>
            <person name="van Eijk R."/>
            <person name="Schleper C."/>
            <person name="Guy L."/>
            <person name="Ettema T.J."/>
        </authorList>
    </citation>
    <scope>NUCLEOTIDE SEQUENCE</scope>
</reference>
<name>A0A0F9G0Z0_9ZZZZ</name>
<gene>
    <name evidence="1" type="ORF">LCGC14_1886200</name>
</gene>
<sequence>MDTKVVKAGRFVGLYFVDSRVHLMRHLGFDPTQWFGKIVATMQAELKCVWCGDTYRIGSTEFPSANDFACSDCCTSYLGDFELDYE</sequence>